<dbReference type="GO" id="GO:0006730">
    <property type="term" value="P:one-carbon metabolic process"/>
    <property type="evidence" value="ECO:0007669"/>
    <property type="project" value="UniProtKB-KW"/>
</dbReference>
<evidence type="ECO:0000256" key="5">
    <source>
        <dbReference type="ARBA" id="ARBA00022857"/>
    </source>
</evidence>
<keyword evidence="8" id="KW-0808">Transferase</keyword>
<dbReference type="GO" id="GO:0004146">
    <property type="term" value="F:dihydrofolate reductase activity"/>
    <property type="evidence" value="ECO:0007669"/>
    <property type="project" value="UniProtKB-EC"/>
</dbReference>
<dbReference type="PRINTS" id="PR00070">
    <property type="entry name" value="DHFR"/>
</dbReference>
<evidence type="ECO:0000256" key="4">
    <source>
        <dbReference type="ARBA" id="ARBA00022563"/>
    </source>
</evidence>
<dbReference type="GO" id="GO:0016301">
    <property type="term" value="F:kinase activity"/>
    <property type="evidence" value="ECO:0007669"/>
    <property type="project" value="UniProtKB-KW"/>
</dbReference>
<dbReference type="EMBL" id="LLKB01000005">
    <property type="protein sequence ID" value="KQC84672.1"/>
    <property type="molecule type" value="Genomic_DNA"/>
</dbReference>
<dbReference type="PANTHER" id="PTHR48069:SF3">
    <property type="entry name" value="DIHYDROFOLATE REDUCTASE"/>
    <property type="match status" value="1"/>
</dbReference>
<keyword evidence="4" id="KW-0554">One-carbon metabolism</keyword>
<comment type="caution">
    <text evidence="8">The sequence shown here is derived from an EMBL/GenBank/DDBJ whole genome shotgun (WGS) entry which is preliminary data.</text>
</comment>
<dbReference type="Pfam" id="PF00186">
    <property type="entry name" value="DHFR_1"/>
    <property type="match status" value="1"/>
</dbReference>
<reference evidence="8 9" key="1">
    <citation type="submission" date="2015-10" db="EMBL/GenBank/DDBJ databases">
        <title>Butyribacter intestini gen. nov., sp. nov., a butyric acid-producing bacterium of the family Lachnospiraceae isolated from the human faeces.</title>
        <authorList>
            <person name="Zou Y."/>
            <person name="Xue W."/>
            <person name="Luo G."/>
            <person name="Lv M."/>
        </authorList>
    </citation>
    <scope>NUCLEOTIDE SEQUENCE [LARGE SCALE GENOMIC DNA]</scope>
    <source>
        <strain evidence="8 9">TF01-11</strain>
    </source>
</reference>
<dbReference type="InterPro" id="IPR012259">
    <property type="entry name" value="DHFR"/>
</dbReference>
<feature type="domain" description="DHFR" evidence="7">
    <location>
        <begin position="1"/>
        <end position="161"/>
    </location>
</feature>
<gene>
    <name evidence="8" type="ORF">APZ18_08025</name>
</gene>
<accession>A0AAW3JQF5</accession>
<dbReference type="GO" id="GO:0046655">
    <property type="term" value="P:folic acid metabolic process"/>
    <property type="evidence" value="ECO:0007669"/>
    <property type="project" value="TreeGrafter"/>
</dbReference>
<dbReference type="Proteomes" id="UP000050833">
    <property type="component" value="Unassembled WGS sequence"/>
</dbReference>
<keyword evidence="8" id="KW-0418">Kinase</keyword>
<keyword evidence="9" id="KW-1185">Reference proteome</keyword>
<dbReference type="InterPro" id="IPR024072">
    <property type="entry name" value="DHFR-like_dom_sf"/>
</dbReference>
<keyword evidence="6" id="KW-0560">Oxidoreductase</keyword>
<dbReference type="PROSITE" id="PS51330">
    <property type="entry name" value="DHFR_2"/>
    <property type="match status" value="1"/>
</dbReference>
<name>A0AAW3JQF5_9FIRM</name>
<comment type="similarity">
    <text evidence="2">Belongs to the dihydrofolate reductase family.</text>
</comment>
<evidence type="ECO:0000256" key="3">
    <source>
        <dbReference type="ARBA" id="ARBA00012856"/>
    </source>
</evidence>
<sequence length="162" mass="18972">MNLIACVDSNWAISNKGEILVSIPADKKLFKELTDGKVVVGDRRTMESIPGGTTLGGRTNIILTSDQNYSYGNAKIVHDMDEAMEELKNYADEDIFVVGGEKVYKEFFPYCERAYITKVDYEYQADAYLENFEESDEWIMTHDSDEWTYYDLEYYFYQYKRR</sequence>
<dbReference type="AlphaFoldDB" id="A0AAW3JQF5"/>
<evidence type="ECO:0000256" key="1">
    <source>
        <dbReference type="ARBA" id="ARBA00004903"/>
    </source>
</evidence>
<dbReference type="InterPro" id="IPR001796">
    <property type="entry name" value="DHFR_dom"/>
</dbReference>
<dbReference type="RefSeq" id="WP_055943617.1">
    <property type="nucleotide sequence ID" value="NZ_JAQDCV010000002.1"/>
</dbReference>
<dbReference type="CDD" id="cd00209">
    <property type="entry name" value="DHFR"/>
    <property type="match status" value="1"/>
</dbReference>
<protein>
    <recommendedName>
        <fullName evidence="3">dihydrofolate reductase</fullName>
        <ecNumber evidence="3">1.5.1.3</ecNumber>
    </recommendedName>
</protein>
<organism evidence="8 9">
    <name type="scientific">Butyribacter intestini</name>
    <dbReference type="NCBI Taxonomy" id="1703332"/>
    <lineage>
        <taxon>Bacteria</taxon>
        <taxon>Bacillati</taxon>
        <taxon>Bacillota</taxon>
        <taxon>Clostridia</taxon>
        <taxon>Lachnospirales</taxon>
        <taxon>Lachnospiraceae</taxon>
        <taxon>Butyribacter</taxon>
    </lineage>
</organism>
<dbReference type="GO" id="GO:0050661">
    <property type="term" value="F:NADP binding"/>
    <property type="evidence" value="ECO:0007669"/>
    <property type="project" value="InterPro"/>
</dbReference>
<proteinExistence type="inferred from homology"/>
<evidence type="ECO:0000256" key="2">
    <source>
        <dbReference type="ARBA" id="ARBA00009539"/>
    </source>
</evidence>
<comment type="pathway">
    <text evidence="1">Cofactor biosynthesis; tetrahydrofolate biosynthesis; 5,6,7,8-tetrahydrofolate from 7,8-dihydrofolate: step 1/1.</text>
</comment>
<evidence type="ECO:0000256" key="6">
    <source>
        <dbReference type="ARBA" id="ARBA00023002"/>
    </source>
</evidence>
<dbReference type="Gene3D" id="3.40.430.10">
    <property type="entry name" value="Dihydrofolate Reductase, subunit A"/>
    <property type="match status" value="1"/>
</dbReference>
<keyword evidence="5" id="KW-0521">NADP</keyword>
<dbReference type="GO" id="GO:0046654">
    <property type="term" value="P:tetrahydrofolate biosynthetic process"/>
    <property type="evidence" value="ECO:0007669"/>
    <property type="project" value="InterPro"/>
</dbReference>
<dbReference type="SUPFAM" id="SSF53597">
    <property type="entry name" value="Dihydrofolate reductase-like"/>
    <property type="match status" value="1"/>
</dbReference>
<evidence type="ECO:0000313" key="8">
    <source>
        <dbReference type="EMBL" id="KQC84672.1"/>
    </source>
</evidence>
<dbReference type="GO" id="GO:0046452">
    <property type="term" value="P:dihydrofolate metabolic process"/>
    <property type="evidence" value="ECO:0007669"/>
    <property type="project" value="TreeGrafter"/>
</dbReference>
<evidence type="ECO:0000313" key="9">
    <source>
        <dbReference type="Proteomes" id="UP000050833"/>
    </source>
</evidence>
<evidence type="ECO:0000259" key="7">
    <source>
        <dbReference type="PROSITE" id="PS51330"/>
    </source>
</evidence>
<dbReference type="PANTHER" id="PTHR48069">
    <property type="entry name" value="DIHYDROFOLATE REDUCTASE"/>
    <property type="match status" value="1"/>
</dbReference>
<dbReference type="EC" id="1.5.1.3" evidence="3"/>